<gene>
    <name evidence="1" type="ORF">OCV88_10830</name>
</gene>
<dbReference type="Pfam" id="PF14199">
    <property type="entry name" value="DUF4317"/>
    <property type="match status" value="1"/>
</dbReference>
<evidence type="ECO:0000313" key="1">
    <source>
        <dbReference type="EMBL" id="MCU6762823.1"/>
    </source>
</evidence>
<organism evidence="1 2">
    <name type="scientific">Brotonthovivens ammoniilytica</name>
    <dbReference type="NCBI Taxonomy" id="2981725"/>
    <lineage>
        <taxon>Bacteria</taxon>
        <taxon>Bacillati</taxon>
        <taxon>Bacillota</taxon>
        <taxon>Clostridia</taxon>
        <taxon>Lachnospirales</taxon>
        <taxon>Lachnospiraceae</taxon>
        <taxon>Brotonthovivens</taxon>
    </lineage>
</organism>
<evidence type="ECO:0000313" key="2">
    <source>
        <dbReference type="Proteomes" id="UP001652442"/>
    </source>
</evidence>
<dbReference type="Proteomes" id="UP001652442">
    <property type="component" value="Unassembled WGS sequence"/>
</dbReference>
<keyword evidence="2" id="KW-1185">Reference proteome</keyword>
<protein>
    <submittedName>
        <fullName evidence="1">DUF4317 domain-containing protein</fullName>
    </submittedName>
</protein>
<proteinExistence type="predicted"/>
<reference evidence="1 2" key="1">
    <citation type="journal article" date="2021" name="ISME Commun">
        <title>Automated analysis of genomic sequences facilitates high-throughput and comprehensive description of bacteria.</title>
        <authorList>
            <person name="Hitch T.C.A."/>
        </authorList>
    </citation>
    <scope>NUCLEOTIDE SEQUENCE [LARGE SCALE GENOMIC DNA]</scope>
    <source>
        <strain evidence="1 2">Sanger_109</strain>
    </source>
</reference>
<name>A0ABT2TKT6_9FIRM</name>
<dbReference type="EMBL" id="JAOQJQ010000004">
    <property type="protein sequence ID" value="MCU6762823.1"/>
    <property type="molecule type" value="Genomic_DNA"/>
</dbReference>
<dbReference type="InterPro" id="IPR025466">
    <property type="entry name" value="DUF4317"/>
</dbReference>
<dbReference type="RefSeq" id="WP_158425528.1">
    <property type="nucleotide sequence ID" value="NZ_JAOQJQ010000004.1"/>
</dbReference>
<accession>A0ABT2TKT6</accession>
<sequence>MNKKEVSEIKRLFTKERCAINRICGCYIDTEKEKRLELKEAFLSLPEEEMFKYFDIFRKTLSGTIGKNLLNMPFPLEQEMGDGTQKFLLKLRDSELKDQELLDEFYDKIIETYYHPENYFIILIHGSYDIPQRTSDGLEMDDASDYIYNFILCSICPVNLSKAGLCYNAETNNIEDRIRDWIVEMPELGFLFPAFNDRNSDVHSLLYYSKNSKEFNSEIVEQILGCTEPLPADAQKESFDSIIEDTFGTDCTLETIRMVHDNLNEMIEEAADSPDPVILDKADVKTLLYHSGATEENLEHFEEQYDTFVGEKATVMASNITNTRKFEIKTPDITVNVNPDRTDLVDTRVINGKRCLVIEINDQVEVNGIHVFPEDDSENLDIPF</sequence>
<comment type="caution">
    <text evidence="1">The sequence shown here is derived from an EMBL/GenBank/DDBJ whole genome shotgun (WGS) entry which is preliminary data.</text>
</comment>